<feature type="domain" description="Glycosyltransferase subfamily 4-like N-terminal" evidence="3">
    <location>
        <begin position="13"/>
        <end position="190"/>
    </location>
</feature>
<gene>
    <name evidence="4" type="ORF">B5M47_02845</name>
</gene>
<evidence type="ECO:0000259" key="3">
    <source>
        <dbReference type="Pfam" id="PF13439"/>
    </source>
</evidence>
<evidence type="ECO:0008006" key="6">
    <source>
        <dbReference type="Google" id="ProtNLM"/>
    </source>
</evidence>
<dbReference type="PANTHER" id="PTHR46401:SF2">
    <property type="entry name" value="GLYCOSYLTRANSFERASE WBBK-RELATED"/>
    <property type="match status" value="1"/>
</dbReference>
<keyword evidence="1" id="KW-0808">Transferase</keyword>
<dbReference type="PANTHER" id="PTHR46401">
    <property type="entry name" value="GLYCOSYLTRANSFERASE WBBK-RELATED"/>
    <property type="match status" value="1"/>
</dbReference>
<sequence length="780" mass="88651">MKIAILIDQLILGGVQKIALKQAQALKKLGHQVEVLVLIREGSYPQLTELSRGLSVKHLSDHYPFLFRKSIKLPLFSFLSTGHLLSPLLTPRIISNCQYDLLISHGSTTCLSAQKIYQKRHIPFLAFVYDPMIYILQKIYSQTWPEPMRRILTPVIKTKEISYLKSSLAVSTQSITSQQHLKQAYGINSQVTTPGCQPLSKIPPKRGSYLLALSRWSLKKDPAFLLKILKQIPKTRLKIAGVWESKKHLNIFQKQIKQANLKSRLELITSFTEQEKRNLFQKARAWIHPHLEGFGMGALSAAECGCPIIMPKGSGAAYLFQHKKHGYFPKEGDLSAFVSYTKQLITNERLAWRLGKNAWEEVKNKYTWNHHARTILRIAKENLSPQKIPLIALETGHVSSKAESGGDLIFKQLQRFLPKKYAVKTIIPPLALPHWQKISHNVTLITLPKDPFHESQNRLIILFNYLWRTYHSLQALKRQACYKSVVVYSSTNIFPDIIPAYIFKKLHPQIKWIARIHHLTPSPHRRPGKLITKSFIFPIQKIALKCIKEKADVVLVLNSSLKEKLISIGFPKSKIKISGAGIYFKKIQACQNPKKEKEFLGIFLGRFHPAKGIFDLPSIWASVCQHKPQAKLAIVGEADGKTVKQLVGKFKQTGVPSSNYQIYGFLPEAEKFKILAKSRLFLFCDHEAGWGIAPAEAMACKIPVVGYNLPIFGSVFKQGFITVPCFNTKDFSNTILNLLNNQKQYQRLSQEAYDQAKNLDWEKTGLEFNKLINSLISSQS</sequence>
<dbReference type="CDD" id="cd03801">
    <property type="entry name" value="GT4_PimA-like"/>
    <property type="match status" value="2"/>
</dbReference>
<dbReference type="GO" id="GO:0016757">
    <property type="term" value="F:glycosyltransferase activity"/>
    <property type="evidence" value="ECO:0007669"/>
    <property type="project" value="InterPro"/>
</dbReference>
<dbReference type="InterPro" id="IPR001296">
    <property type="entry name" value="Glyco_trans_1"/>
</dbReference>
<dbReference type="Pfam" id="PF00534">
    <property type="entry name" value="Glycos_transf_1"/>
    <property type="match status" value="2"/>
</dbReference>
<protein>
    <recommendedName>
        <fullName evidence="6">Glycosyl transferase family 1 domain-containing protein</fullName>
    </recommendedName>
</protein>
<proteinExistence type="predicted"/>
<feature type="domain" description="Glycosyl transferase family 1" evidence="2">
    <location>
        <begin position="591"/>
        <end position="754"/>
    </location>
</feature>
<evidence type="ECO:0000259" key="2">
    <source>
        <dbReference type="Pfam" id="PF00534"/>
    </source>
</evidence>
<dbReference type="Gene3D" id="3.40.50.2000">
    <property type="entry name" value="Glycogen Phosphorylase B"/>
    <property type="match status" value="4"/>
</dbReference>
<evidence type="ECO:0000313" key="5">
    <source>
        <dbReference type="Proteomes" id="UP000192520"/>
    </source>
</evidence>
<dbReference type="InterPro" id="IPR028098">
    <property type="entry name" value="Glyco_trans_4-like_N"/>
</dbReference>
<dbReference type="SUPFAM" id="SSF53756">
    <property type="entry name" value="UDP-Glycosyltransferase/glycogen phosphorylase"/>
    <property type="match status" value="2"/>
</dbReference>
<dbReference type="EMBL" id="MZGJ01000016">
    <property type="protein sequence ID" value="OQX50854.1"/>
    <property type="molecule type" value="Genomic_DNA"/>
</dbReference>
<dbReference type="Pfam" id="PF13439">
    <property type="entry name" value="Glyco_transf_4"/>
    <property type="match status" value="1"/>
</dbReference>
<evidence type="ECO:0000313" key="4">
    <source>
        <dbReference type="EMBL" id="OQX50854.1"/>
    </source>
</evidence>
<dbReference type="STRING" id="1968527.B5M47_02845"/>
<accession>A0A1W9NXP8</accession>
<evidence type="ECO:0000256" key="1">
    <source>
        <dbReference type="ARBA" id="ARBA00022679"/>
    </source>
</evidence>
<feature type="domain" description="Glycosyl transferase family 1" evidence="2">
    <location>
        <begin position="205"/>
        <end position="358"/>
    </location>
</feature>
<dbReference type="AlphaFoldDB" id="A0A1W9NXP8"/>
<name>A0A1W9NXP8_UNCC3</name>
<organism evidence="4 5">
    <name type="scientific">candidate division CPR3 bacterium 4484_211</name>
    <dbReference type="NCBI Taxonomy" id="1968527"/>
    <lineage>
        <taxon>Bacteria</taxon>
        <taxon>Bacteria division CPR3</taxon>
    </lineage>
</organism>
<comment type="caution">
    <text evidence="4">The sequence shown here is derived from an EMBL/GenBank/DDBJ whole genome shotgun (WGS) entry which is preliminary data.</text>
</comment>
<reference evidence="5" key="1">
    <citation type="submission" date="2017-03" db="EMBL/GenBank/DDBJ databases">
        <title>Novel pathways for hydrocarbon cycling and metabolic interdependencies in hydrothermal sediment communities.</title>
        <authorList>
            <person name="Dombrowski N."/>
            <person name="Seitz K."/>
            <person name="Teske A."/>
            <person name="Baker B."/>
        </authorList>
    </citation>
    <scope>NUCLEOTIDE SEQUENCE [LARGE SCALE GENOMIC DNA]</scope>
</reference>
<dbReference type="Proteomes" id="UP000192520">
    <property type="component" value="Unassembled WGS sequence"/>
</dbReference>